<accession>A0A8J8NKZ4</accession>
<gene>
    <name evidence="1" type="ORF">FGO68_gene16786</name>
</gene>
<proteinExistence type="predicted"/>
<evidence type="ECO:0000313" key="2">
    <source>
        <dbReference type="Proteomes" id="UP000785679"/>
    </source>
</evidence>
<dbReference type="AlphaFoldDB" id="A0A8J8NKZ4"/>
<comment type="caution">
    <text evidence="1">The sequence shown here is derived from an EMBL/GenBank/DDBJ whole genome shotgun (WGS) entry which is preliminary data.</text>
</comment>
<dbReference type="Proteomes" id="UP000785679">
    <property type="component" value="Unassembled WGS sequence"/>
</dbReference>
<sequence length="186" mass="21527">MYVQKVEEIQREQVDTKIMINNMIKKIYLVTDSEFPDRVYTIQETSLRFNFLCVSDSKHNPIVTFFEKTGNFVQTQFFTLSGNIYKYGDASIRLASMSDPKMVFAQIDYAPMVQFESDQTCRHKSEQIVAEIISSALFMSHQQIKDAQIKIPQEVIDKMDKEAPMNYQKNGGVNEKIMQQLLAIIS</sequence>
<keyword evidence="2" id="KW-1185">Reference proteome</keyword>
<reference evidence="1" key="1">
    <citation type="submission" date="2019-06" db="EMBL/GenBank/DDBJ databases">
        <authorList>
            <person name="Zheng W."/>
        </authorList>
    </citation>
    <scope>NUCLEOTIDE SEQUENCE</scope>
    <source>
        <strain evidence="1">QDHG01</strain>
    </source>
</reference>
<evidence type="ECO:0000313" key="1">
    <source>
        <dbReference type="EMBL" id="TNV76753.1"/>
    </source>
</evidence>
<protein>
    <submittedName>
        <fullName evidence="1">Uncharacterized protein</fullName>
    </submittedName>
</protein>
<organism evidence="1 2">
    <name type="scientific">Halteria grandinella</name>
    <dbReference type="NCBI Taxonomy" id="5974"/>
    <lineage>
        <taxon>Eukaryota</taxon>
        <taxon>Sar</taxon>
        <taxon>Alveolata</taxon>
        <taxon>Ciliophora</taxon>
        <taxon>Intramacronucleata</taxon>
        <taxon>Spirotrichea</taxon>
        <taxon>Stichotrichia</taxon>
        <taxon>Sporadotrichida</taxon>
        <taxon>Halteriidae</taxon>
        <taxon>Halteria</taxon>
    </lineage>
</organism>
<name>A0A8J8NKZ4_HALGN</name>
<dbReference type="EMBL" id="RRYP01013017">
    <property type="protein sequence ID" value="TNV76753.1"/>
    <property type="molecule type" value="Genomic_DNA"/>
</dbReference>